<dbReference type="Proteomes" id="UP000821865">
    <property type="component" value="Chromosome 8"/>
</dbReference>
<comment type="caution">
    <text evidence="1">The sequence shown here is derived from an EMBL/GenBank/DDBJ whole genome shotgun (WGS) entry which is preliminary data.</text>
</comment>
<reference evidence="1" key="1">
    <citation type="submission" date="2020-05" db="EMBL/GenBank/DDBJ databases">
        <title>Large-scale comparative analyses of tick genomes elucidate their genetic diversity and vector capacities.</title>
        <authorList>
            <person name="Jia N."/>
            <person name="Wang J."/>
            <person name="Shi W."/>
            <person name="Du L."/>
            <person name="Sun Y."/>
            <person name="Zhan W."/>
            <person name="Jiang J."/>
            <person name="Wang Q."/>
            <person name="Zhang B."/>
            <person name="Ji P."/>
            <person name="Sakyi L.B."/>
            <person name="Cui X."/>
            <person name="Yuan T."/>
            <person name="Jiang B."/>
            <person name="Yang W."/>
            <person name="Lam T.T.-Y."/>
            <person name="Chang Q."/>
            <person name="Ding S."/>
            <person name="Wang X."/>
            <person name="Zhu J."/>
            <person name="Ruan X."/>
            <person name="Zhao L."/>
            <person name="Wei J."/>
            <person name="Que T."/>
            <person name="Du C."/>
            <person name="Cheng J."/>
            <person name="Dai P."/>
            <person name="Han X."/>
            <person name="Huang E."/>
            <person name="Gao Y."/>
            <person name="Liu J."/>
            <person name="Shao H."/>
            <person name="Ye R."/>
            <person name="Li L."/>
            <person name="Wei W."/>
            <person name="Wang X."/>
            <person name="Wang C."/>
            <person name="Yang T."/>
            <person name="Huo Q."/>
            <person name="Li W."/>
            <person name="Guo W."/>
            <person name="Chen H."/>
            <person name="Zhou L."/>
            <person name="Ni X."/>
            <person name="Tian J."/>
            <person name="Zhou Y."/>
            <person name="Sheng Y."/>
            <person name="Liu T."/>
            <person name="Pan Y."/>
            <person name="Xia L."/>
            <person name="Li J."/>
            <person name="Zhao F."/>
            <person name="Cao W."/>
        </authorList>
    </citation>
    <scope>NUCLEOTIDE SEQUENCE</scope>
    <source>
        <strain evidence="1">Dsil-2018</strain>
    </source>
</reference>
<dbReference type="EMBL" id="CM023477">
    <property type="protein sequence ID" value="KAH7938018.1"/>
    <property type="molecule type" value="Genomic_DNA"/>
</dbReference>
<evidence type="ECO:0000313" key="1">
    <source>
        <dbReference type="EMBL" id="KAH7938018.1"/>
    </source>
</evidence>
<evidence type="ECO:0000313" key="2">
    <source>
        <dbReference type="Proteomes" id="UP000821865"/>
    </source>
</evidence>
<protein>
    <submittedName>
        <fullName evidence="1">Uncharacterized protein</fullName>
    </submittedName>
</protein>
<sequence length="469" mass="52400">MAQPSDQYEEEPAEADPAAPFHGSGYPATSDEEEESFAEETDLEEEQRVWYVDTFKVWAICCPLAAIITVPLGFLLMSGRAVSAAGQIICQRPTPTLPGNVTKVRATDFSQRVSNALGDDFLPMHLSFALCTNLIYWSVSLADSMVSSRQPKFDSAYGLAKLREISLRQTSTADNKLLMTLGGYPEDSVYFHHLGTDAVLRHRMVFHVLNQTARYHLNGTNIHWVKDYDFCETGFSYARWKTLGHFVSDIAALASLNHFDGPFYVTLMIDPFDRPDNAYLKELAGKVDLVFWNTHLIRPRRNSLPEYCGHTVKMVEQFVDEVSPLLVKNDNAGMCVSATVALQAWTSPTDASPLPAQAVSGMEGRVSVSEVCRLKSKILNMTADLNNGCYVYNTTDGGAKYFAYDTRTALKRKLTVNKQVTCVVLHDLDFDNFSTECGAYNHTFLMSSYFSDVATNRTAFDISEYFPPK</sequence>
<name>A0ACB8CAT5_DERSI</name>
<gene>
    <name evidence="1" type="ORF">HPB49_019121</name>
</gene>
<proteinExistence type="predicted"/>
<accession>A0ACB8CAT5</accession>
<organism evidence="1 2">
    <name type="scientific">Dermacentor silvarum</name>
    <name type="common">Tick</name>
    <dbReference type="NCBI Taxonomy" id="543639"/>
    <lineage>
        <taxon>Eukaryota</taxon>
        <taxon>Metazoa</taxon>
        <taxon>Ecdysozoa</taxon>
        <taxon>Arthropoda</taxon>
        <taxon>Chelicerata</taxon>
        <taxon>Arachnida</taxon>
        <taxon>Acari</taxon>
        <taxon>Parasitiformes</taxon>
        <taxon>Ixodida</taxon>
        <taxon>Ixodoidea</taxon>
        <taxon>Ixodidae</taxon>
        <taxon>Rhipicephalinae</taxon>
        <taxon>Dermacentor</taxon>
    </lineage>
</organism>
<keyword evidence="2" id="KW-1185">Reference proteome</keyword>